<keyword evidence="3" id="KW-1185">Reference proteome</keyword>
<dbReference type="Proteomes" id="UP000334820">
    <property type="component" value="Unassembled WGS sequence"/>
</dbReference>
<feature type="region of interest" description="Disordered" evidence="1">
    <location>
        <begin position="39"/>
        <end position="61"/>
    </location>
</feature>
<gene>
    <name evidence="2" type="ORF">KTAU_05930</name>
</gene>
<sequence length="61" mass="6424">MPIRVRSRRCSFLPAAAAKTCLLPLPGPDLTQAGIPAAPVSQAGHDRASNQLAEIEVDDTE</sequence>
<evidence type="ECO:0000256" key="1">
    <source>
        <dbReference type="SAM" id="MobiDB-lite"/>
    </source>
</evidence>
<dbReference type="AlphaFoldDB" id="A0A5J4K2S1"/>
<name>A0A5J4K2S1_9CHLR</name>
<comment type="caution">
    <text evidence="2">The sequence shown here is derived from an EMBL/GenBank/DDBJ whole genome shotgun (WGS) entry which is preliminary data.</text>
</comment>
<dbReference type="EMBL" id="BKZV01000001">
    <property type="protein sequence ID" value="GER81955.1"/>
    <property type="molecule type" value="Genomic_DNA"/>
</dbReference>
<protein>
    <submittedName>
        <fullName evidence="2">Uncharacterized protein</fullName>
    </submittedName>
</protein>
<evidence type="ECO:0000313" key="2">
    <source>
        <dbReference type="EMBL" id="GER81955.1"/>
    </source>
</evidence>
<proteinExistence type="predicted"/>
<evidence type="ECO:0000313" key="3">
    <source>
        <dbReference type="Proteomes" id="UP000334820"/>
    </source>
</evidence>
<organism evidence="2 3">
    <name type="scientific">Thermogemmatispora aurantia</name>
    <dbReference type="NCBI Taxonomy" id="2045279"/>
    <lineage>
        <taxon>Bacteria</taxon>
        <taxon>Bacillati</taxon>
        <taxon>Chloroflexota</taxon>
        <taxon>Ktedonobacteria</taxon>
        <taxon>Thermogemmatisporales</taxon>
        <taxon>Thermogemmatisporaceae</taxon>
        <taxon>Thermogemmatispora</taxon>
    </lineage>
</organism>
<reference evidence="2 3" key="1">
    <citation type="journal article" date="2019" name="Int. J. Syst. Evol. Microbiol.">
        <title>Thermogemmatispora aurantia sp. nov. and Thermogemmatispora argillosa sp. nov., within the class Ktedonobacteria, and emended description of the genus Thermogemmatispora.</title>
        <authorList>
            <person name="Zheng Y."/>
            <person name="Wang C.M."/>
            <person name="Sakai Y."/>
            <person name="Abe K."/>
            <person name="Yokota A."/>
            <person name="Yabe S."/>
        </authorList>
    </citation>
    <scope>NUCLEOTIDE SEQUENCE [LARGE SCALE GENOMIC DNA]</scope>
    <source>
        <strain evidence="2 3">A1-2</strain>
    </source>
</reference>
<accession>A0A5J4K2S1</accession>